<dbReference type="InterPro" id="IPR010982">
    <property type="entry name" value="Lambda_DNA-bd_dom_sf"/>
</dbReference>
<dbReference type="GO" id="GO:0005829">
    <property type="term" value="C:cytosol"/>
    <property type="evidence" value="ECO:0007669"/>
    <property type="project" value="TreeGrafter"/>
</dbReference>
<organism evidence="3 4">
    <name type="scientific">Streptococcus oralis</name>
    <dbReference type="NCBI Taxonomy" id="1303"/>
    <lineage>
        <taxon>Bacteria</taxon>
        <taxon>Bacillati</taxon>
        <taxon>Bacillota</taxon>
        <taxon>Bacilli</taxon>
        <taxon>Lactobacillales</taxon>
        <taxon>Streptococcaceae</taxon>
        <taxon>Streptococcus</taxon>
    </lineage>
</organism>
<dbReference type="CDD" id="cd00093">
    <property type="entry name" value="HTH_XRE"/>
    <property type="match status" value="1"/>
</dbReference>
<dbReference type="SUPFAM" id="SSF47413">
    <property type="entry name" value="lambda repressor-like DNA-binding domains"/>
    <property type="match status" value="1"/>
</dbReference>
<feature type="domain" description="HTH cro/C1-type" evidence="2">
    <location>
        <begin position="12"/>
        <end position="66"/>
    </location>
</feature>
<gene>
    <name evidence="3" type="ORF">D8802_06195</name>
</gene>
<dbReference type="PANTHER" id="PTHR46797:SF2">
    <property type="entry name" value="TRANSCRIPTIONAL REGULATOR"/>
    <property type="match status" value="1"/>
</dbReference>
<protein>
    <submittedName>
        <fullName evidence="3">DNA-binding transcriptional repressor PuuR</fullName>
    </submittedName>
</protein>
<reference evidence="3 4" key="1">
    <citation type="submission" date="2018-11" db="EMBL/GenBank/DDBJ databases">
        <title>Species Designations Belie Phenotypic and Genotypic Heterogeneity in Oral Streptococci.</title>
        <authorList>
            <person name="Velsko I."/>
        </authorList>
    </citation>
    <scope>NUCLEOTIDE SEQUENCE [LARGE SCALE GENOMIC DNA]</scope>
    <source>
        <strain evidence="3 4">BCC12</strain>
    </source>
</reference>
<dbReference type="SMART" id="SM00530">
    <property type="entry name" value="HTH_XRE"/>
    <property type="match status" value="1"/>
</dbReference>
<proteinExistence type="predicted"/>
<evidence type="ECO:0000259" key="2">
    <source>
        <dbReference type="PROSITE" id="PS50943"/>
    </source>
</evidence>
<evidence type="ECO:0000256" key="1">
    <source>
        <dbReference type="ARBA" id="ARBA00023125"/>
    </source>
</evidence>
<dbReference type="RefSeq" id="WP_000111944.1">
    <property type="nucleotide sequence ID" value="NZ_JBAJJE010000002.1"/>
</dbReference>
<dbReference type="InterPro" id="IPR050807">
    <property type="entry name" value="TransReg_Diox_bact_type"/>
</dbReference>
<dbReference type="PROSITE" id="PS50943">
    <property type="entry name" value="HTH_CROC1"/>
    <property type="match status" value="1"/>
</dbReference>
<dbReference type="Gene3D" id="1.10.260.40">
    <property type="entry name" value="lambda repressor-like DNA-binding domains"/>
    <property type="match status" value="1"/>
</dbReference>
<keyword evidence="1 3" id="KW-0238">DNA-binding</keyword>
<evidence type="ECO:0000313" key="3">
    <source>
        <dbReference type="EMBL" id="RSJ66981.1"/>
    </source>
</evidence>
<dbReference type="GO" id="GO:0003677">
    <property type="term" value="F:DNA binding"/>
    <property type="evidence" value="ECO:0007669"/>
    <property type="project" value="UniProtKB-KW"/>
</dbReference>
<dbReference type="EMBL" id="RJPJ01000007">
    <property type="protein sequence ID" value="RSJ66981.1"/>
    <property type="molecule type" value="Genomic_DNA"/>
</dbReference>
<dbReference type="PANTHER" id="PTHR46797">
    <property type="entry name" value="HTH-TYPE TRANSCRIPTIONAL REGULATOR"/>
    <property type="match status" value="1"/>
</dbReference>
<dbReference type="InterPro" id="IPR001387">
    <property type="entry name" value="Cro/C1-type_HTH"/>
</dbReference>
<comment type="caution">
    <text evidence="3">The sequence shown here is derived from an EMBL/GenBank/DDBJ whole genome shotgun (WGS) entry which is preliminary data.</text>
</comment>
<accession>A0A3R9LI08</accession>
<dbReference type="GO" id="GO:0003700">
    <property type="term" value="F:DNA-binding transcription factor activity"/>
    <property type="evidence" value="ECO:0007669"/>
    <property type="project" value="TreeGrafter"/>
</dbReference>
<dbReference type="Proteomes" id="UP000280182">
    <property type="component" value="Unassembled WGS sequence"/>
</dbReference>
<evidence type="ECO:0000313" key="4">
    <source>
        <dbReference type="Proteomes" id="UP000280182"/>
    </source>
</evidence>
<dbReference type="Pfam" id="PF01381">
    <property type="entry name" value="HTH_3"/>
    <property type="match status" value="1"/>
</dbReference>
<name>A0A3R9LI08_STROR</name>
<dbReference type="AlphaFoldDB" id="A0A3R9LI08"/>
<dbReference type="OrthoDB" id="9814553at2"/>
<sequence>MSVKKLSIGSQIKSYRIKLKLTQQELAERSELSLPFMNLVENDKRNLSVETLLKILDGLEISPSEFFLPFSEDISPDLSELVGKLQTNQNSDKYINIFNNILDIPN</sequence>